<dbReference type="GO" id="GO:0016887">
    <property type="term" value="F:ATP hydrolysis activity"/>
    <property type="evidence" value="ECO:0007669"/>
    <property type="project" value="InterPro"/>
</dbReference>
<dbReference type="Pfam" id="PF12002">
    <property type="entry name" value="MgsA_C"/>
    <property type="match status" value="1"/>
</dbReference>
<dbReference type="GO" id="GO:0003677">
    <property type="term" value="F:DNA binding"/>
    <property type="evidence" value="ECO:0007669"/>
    <property type="project" value="InterPro"/>
</dbReference>
<dbReference type="PANTHER" id="PTHR13779:SF7">
    <property type="entry name" value="ATPASE WRNIP1"/>
    <property type="match status" value="1"/>
</dbReference>
<reference evidence="8 9" key="1">
    <citation type="submission" date="2020-08" db="EMBL/GenBank/DDBJ databases">
        <title>Bridging the membrane lipid divide: bacteria of the FCB group superphylum have the potential to synthesize archaeal ether lipids.</title>
        <authorList>
            <person name="Villanueva L."/>
            <person name="Von Meijenfeldt F.A.B."/>
            <person name="Westbye A.B."/>
            <person name="Yadav S."/>
            <person name="Hopmans E.C."/>
            <person name="Dutilh B.E."/>
            <person name="Sinninghe Damste J.S."/>
        </authorList>
    </citation>
    <scope>NUCLEOTIDE SEQUENCE [LARGE SCALE GENOMIC DNA]</scope>
    <source>
        <strain evidence="8">NIOZ-UU81</strain>
    </source>
</reference>
<dbReference type="CDD" id="cd00009">
    <property type="entry name" value="AAA"/>
    <property type="match status" value="1"/>
</dbReference>
<dbReference type="EMBL" id="JACNLK010000022">
    <property type="protein sequence ID" value="MBC8207897.1"/>
    <property type="molecule type" value="Genomic_DNA"/>
</dbReference>
<dbReference type="SUPFAM" id="SSF48019">
    <property type="entry name" value="post-AAA+ oligomerization domain-like"/>
    <property type="match status" value="1"/>
</dbReference>
<accession>A0A8J6N8Z1</accession>
<dbReference type="InterPro" id="IPR008921">
    <property type="entry name" value="DNA_pol3_clamp-load_cplx_C"/>
</dbReference>
<comment type="similarity">
    <text evidence="2">Belongs to the AAA ATPase family. RarA/MGS1/WRNIP1 subfamily.</text>
</comment>
<proteinExistence type="inferred from homology"/>
<protein>
    <recommendedName>
        <fullName evidence="3">Replication-associated recombination protein A</fullName>
    </recommendedName>
</protein>
<dbReference type="Pfam" id="PF16193">
    <property type="entry name" value="AAA_assoc_2"/>
    <property type="match status" value="1"/>
</dbReference>
<keyword evidence="4" id="KW-0235">DNA replication</keyword>
<organism evidence="8 9">
    <name type="scientific">Candidatus Desulfatifera sulfidica</name>
    <dbReference type="NCBI Taxonomy" id="2841691"/>
    <lineage>
        <taxon>Bacteria</taxon>
        <taxon>Pseudomonadati</taxon>
        <taxon>Thermodesulfobacteriota</taxon>
        <taxon>Desulfobulbia</taxon>
        <taxon>Desulfobulbales</taxon>
        <taxon>Desulfobulbaceae</taxon>
        <taxon>Candidatus Desulfatifera</taxon>
    </lineage>
</organism>
<dbReference type="Gene3D" id="3.40.50.300">
    <property type="entry name" value="P-loop containing nucleotide triphosphate hydrolases"/>
    <property type="match status" value="1"/>
</dbReference>
<evidence type="ECO:0000256" key="5">
    <source>
        <dbReference type="ARBA" id="ARBA00022741"/>
    </source>
</evidence>
<dbReference type="InterPro" id="IPR003959">
    <property type="entry name" value="ATPase_AAA_core"/>
</dbReference>
<dbReference type="AlphaFoldDB" id="A0A8J6N8Z1"/>
<dbReference type="Gene3D" id="1.20.272.10">
    <property type="match status" value="1"/>
</dbReference>
<dbReference type="InterPro" id="IPR051314">
    <property type="entry name" value="AAA_ATPase_RarA/MGS1/WRNIP1"/>
</dbReference>
<dbReference type="InterPro" id="IPR003593">
    <property type="entry name" value="AAA+_ATPase"/>
</dbReference>
<sequence>MNSTTSPPDIRKPLQYGAPLAERMRPSQIKDFIGQEQLLGPGKMLSSLITAGSLPSIILWGPPGTGKTTLARILARHIDAHFVHFSAVLSGVKEVRKIVEEAGELREKENRATLFFIDEIHRFNKSQQDAFLPHVESGLFTLIGATTENPSFNVIAPLLSRCRVLVLNSLTLDELKTIFRRALDDSDHGLGEFKLKITGSALDLLAGFGDGDGRMGLNILEIAAALCLERTANSDNPLIEEKDIEEASQRKGLRYDKDGEEHYNLISALHKSLRDSDPDGALYWLYRMLEAGEDPLYISRRLIRFASEDIGVADPQALTQTMACQGAYQTLGLPEGRLALAQATVYLATAPKSNALYRAESEICRTIKKSGSLPVPTHLRNAPTSLMKELGYGQGYQYAHDQAEGLVDQEHLPALLTGRRFYQPTTRGYEALVKDRLNKWREILKKRKNNKRD</sequence>
<evidence type="ECO:0000256" key="4">
    <source>
        <dbReference type="ARBA" id="ARBA00022705"/>
    </source>
</evidence>
<dbReference type="PANTHER" id="PTHR13779">
    <property type="entry name" value="WERNER HELICASE-INTERACTING PROTEIN 1 FAMILY MEMBER"/>
    <property type="match status" value="1"/>
</dbReference>
<comment type="caution">
    <text evidence="8">The sequence shown here is derived from an EMBL/GenBank/DDBJ whole genome shotgun (WGS) entry which is preliminary data.</text>
</comment>
<evidence type="ECO:0000256" key="2">
    <source>
        <dbReference type="ARBA" id="ARBA00008959"/>
    </source>
</evidence>
<dbReference type="GO" id="GO:0017116">
    <property type="term" value="F:single-stranded DNA helicase activity"/>
    <property type="evidence" value="ECO:0007669"/>
    <property type="project" value="TreeGrafter"/>
</dbReference>
<dbReference type="GO" id="GO:0005524">
    <property type="term" value="F:ATP binding"/>
    <property type="evidence" value="ECO:0007669"/>
    <property type="project" value="UniProtKB-KW"/>
</dbReference>
<gene>
    <name evidence="8" type="ORF">H8E79_01870</name>
</gene>
<evidence type="ECO:0000313" key="8">
    <source>
        <dbReference type="EMBL" id="MBC8207897.1"/>
    </source>
</evidence>
<evidence type="ECO:0000313" key="9">
    <source>
        <dbReference type="Proteomes" id="UP000599024"/>
    </source>
</evidence>
<evidence type="ECO:0000259" key="7">
    <source>
        <dbReference type="SMART" id="SM00382"/>
    </source>
</evidence>
<dbReference type="SUPFAM" id="SSF52540">
    <property type="entry name" value="P-loop containing nucleoside triphosphate hydrolases"/>
    <property type="match status" value="1"/>
</dbReference>
<dbReference type="GO" id="GO:0000731">
    <property type="term" value="P:DNA synthesis involved in DNA repair"/>
    <property type="evidence" value="ECO:0007669"/>
    <property type="project" value="TreeGrafter"/>
</dbReference>
<dbReference type="GO" id="GO:0008047">
    <property type="term" value="F:enzyme activator activity"/>
    <property type="evidence" value="ECO:0007669"/>
    <property type="project" value="TreeGrafter"/>
</dbReference>
<dbReference type="Pfam" id="PF00004">
    <property type="entry name" value="AAA"/>
    <property type="match status" value="1"/>
</dbReference>
<keyword evidence="6" id="KW-0067">ATP-binding</keyword>
<dbReference type="FunFam" id="3.40.50.300:FF:000137">
    <property type="entry name" value="Replication-associated recombination protein A"/>
    <property type="match status" value="1"/>
</dbReference>
<dbReference type="InterPro" id="IPR027417">
    <property type="entry name" value="P-loop_NTPase"/>
</dbReference>
<dbReference type="GO" id="GO:0006261">
    <property type="term" value="P:DNA-templated DNA replication"/>
    <property type="evidence" value="ECO:0007669"/>
    <property type="project" value="TreeGrafter"/>
</dbReference>
<dbReference type="InterPro" id="IPR021886">
    <property type="entry name" value="MgsA_C"/>
</dbReference>
<feature type="domain" description="AAA+ ATPase" evidence="7">
    <location>
        <begin position="53"/>
        <end position="170"/>
    </location>
</feature>
<dbReference type="InterPro" id="IPR032423">
    <property type="entry name" value="AAA_assoc_2"/>
</dbReference>
<dbReference type="SMART" id="SM00382">
    <property type="entry name" value="AAA"/>
    <property type="match status" value="1"/>
</dbReference>
<dbReference type="Gene3D" id="1.10.8.60">
    <property type="match status" value="1"/>
</dbReference>
<evidence type="ECO:0000256" key="1">
    <source>
        <dbReference type="ARBA" id="ARBA00002393"/>
    </source>
</evidence>
<name>A0A8J6N8Z1_9BACT</name>
<comment type="function">
    <text evidence="1">DNA-dependent ATPase that plays important roles in cellular responses to stalled DNA replication processes.</text>
</comment>
<dbReference type="Proteomes" id="UP000599024">
    <property type="component" value="Unassembled WGS sequence"/>
</dbReference>
<dbReference type="CDD" id="cd18139">
    <property type="entry name" value="HLD_clamp_RarA"/>
    <property type="match status" value="1"/>
</dbReference>
<keyword evidence="5" id="KW-0547">Nucleotide-binding</keyword>
<evidence type="ECO:0000256" key="3">
    <source>
        <dbReference type="ARBA" id="ARBA00020776"/>
    </source>
</evidence>
<evidence type="ECO:0000256" key="6">
    <source>
        <dbReference type="ARBA" id="ARBA00022840"/>
    </source>
</evidence>
<dbReference type="Gene3D" id="1.10.3710.10">
    <property type="entry name" value="DNA polymerase III clamp loader subunits, C-terminal domain"/>
    <property type="match status" value="1"/>
</dbReference>
<dbReference type="FunFam" id="1.20.272.10:FF:000001">
    <property type="entry name" value="Putative AAA family ATPase"/>
    <property type="match status" value="1"/>
</dbReference>